<keyword evidence="3" id="KW-0233">DNA recombination</keyword>
<dbReference type="PANTHER" id="PTHR30349">
    <property type="entry name" value="PHAGE INTEGRASE-RELATED"/>
    <property type="match status" value="1"/>
</dbReference>
<dbReference type="SUPFAM" id="SSF56349">
    <property type="entry name" value="DNA breaking-rejoining enzymes"/>
    <property type="match status" value="1"/>
</dbReference>
<comment type="caution">
    <text evidence="7">The sequence shown here is derived from an EMBL/GenBank/DDBJ whole genome shotgun (WGS) entry which is preliminary data.</text>
</comment>
<proteinExistence type="predicted"/>
<gene>
    <name evidence="7" type="ORF">C497_12971</name>
</gene>
<dbReference type="AlphaFoldDB" id="L9VGJ6"/>
<feature type="domain" description="Tyr recombinase" evidence="5">
    <location>
        <begin position="123"/>
        <end position="344"/>
    </location>
</feature>
<dbReference type="GO" id="GO:0006310">
    <property type="term" value="P:DNA recombination"/>
    <property type="evidence" value="ECO:0007669"/>
    <property type="project" value="UniProtKB-KW"/>
</dbReference>
<sequence length="351" mass="41542">MKKIGFKMVNNEQKNDLVSYFLKDMKYHGRSERTRRWYGRVLRQFEDFVLSQGEKIDSIQEATSRQCLRWLHMLREEHSTGTIATYASCINRFYTYMISIDIVDRNPMNVVMEEMNESIESDPERRDISIAEMRSFIRNITHPLDRAIITTFLKTGIRVGELVNLDLRDLNINIEYTNFSNQPQCRPQITHESNSIYITKDISYKDTINGEKRLASNKRKRSTIIPVDEELQFELERWLAIRPDSITTAQPLFLNVNDSWGKRLTPSIIRSIIKKHAQRREWYQEGGDATQNVTPHYFRHFFTTHLRNATGERGIVKYLRGDVADDIIDTYTHNWGNNVRETYERSIYRLL</sequence>
<evidence type="ECO:0000259" key="6">
    <source>
        <dbReference type="PROSITE" id="PS51900"/>
    </source>
</evidence>
<dbReference type="GO" id="GO:0015074">
    <property type="term" value="P:DNA integration"/>
    <property type="evidence" value="ECO:0007669"/>
    <property type="project" value="UniProtKB-KW"/>
</dbReference>
<dbReference type="EMBL" id="AOHV01000033">
    <property type="protein sequence ID" value="ELY35463.1"/>
    <property type="molecule type" value="Genomic_DNA"/>
</dbReference>
<reference evidence="7 8" key="1">
    <citation type="journal article" date="2014" name="PLoS Genet.">
        <title>Phylogenetically driven sequencing of extremely halophilic archaea reveals strategies for static and dynamic osmo-response.</title>
        <authorList>
            <person name="Becker E.A."/>
            <person name="Seitzer P.M."/>
            <person name="Tritt A."/>
            <person name="Larsen D."/>
            <person name="Krusor M."/>
            <person name="Yao A.I."/>
            <person name="Wu D."/>
            <person name="Madern D."/>
            <person name="Eisen J.A."/>
            <person name="Darling A.E."/>
            <person name="Facciotti M.T."/>
        </authorList>
    </citation>
    <scope>NUCLEOTIDE SEQUENCE [LARGE SCALE GENOMIC DNA]</scope>
    <source>
        <strain evidence="8">DSM 18796 / CECT 7217 / JCM 14584 / KCTC 4019 / B3</strain>
    </source>
</reference>
<dbReference type="PROSITE" id="PS51898">
    <property type="entry name" value="TYR_RECOMBINASE"/>
    <property type="match status" value="1"/>
</dbReference>
<accession>L9VGJ6</accession>
<dbReference type="InterPro" id="IPR050090">
    <property type="entry name" value="Tyrosine_recombinase_XerCD"/>
</dbReference>
<dbReference type="InterPro" id="IPR010998">
    <property type="entry name" value="Integrase_recombinase_N"/>
</dbReference>
<dbReference type="GeneID" id="25139068"/>
<dbReference type="PANTHER" id="PTHR30349:SF92">
    <property type="entry name" value="SITE-SPECIFIC RECOMBINASE"/>
    <property type="match status" value="1"/>
</dbReference>
<evidence type="ECO:0000313" key="7">
    <source>
        <dbReference type="EMBL" id="ELY35463.1"/>
    </source>
</evidence>
<dbReference type="Gene3D" id="1.10.150.130">
    <property type="match status" value="1"/>
</dbReference>
<organism evidence="7 8">
    <name type="scientific">Halalkalicoccus jeotgali (strain DSM 18796 / CECT 7217 / JCM 14584 / KCTC 4019 / B3)</name>
    <dbReference type="NCBI Taxonomy" id="795797"/>
    <lineage>
        <taxon>Archaea</taxon>
        <taxon>Methanobacteriati</taxon>
        <taxon>Methanobacteriota</taxon>
        <taxon>Stenosarchaea group</taxon>
        <taxon>Halobacteria</taxon>
        <taxon>Halobacteriales</taxon>
        <taxon>Halococcaceae</taxon>
        <taxon>Halalkalicoccus</taxon>
    </lineage>
</organism>
<dbReference type="InterPro" id="IPR002104">
    <property type="entry name" value="Integrase_catalytic"/>
</dbReference>
<dbReference type="Pfam" id="PF02899">
    <property type="entry name" value="Phage_int_SAM_1"/>
    <property type="match status" value="1"/>
</dbReference>
<evidence type="ECO:0000256" key="2">
    <source>
        <dbReference type="ARBA" id="ARBA00023125"/>
    </source>
</evidence>
<evidence type="ECO:0000259" key="5">
    <source>
        <dbReference type="PROSITE" id="PS51898"/>
    </source>
</evidence>
<dbReference type="InterPro" id="IPR011010">
    <property type="entry name" value="DNA_brk_join_enz"/>
</dbReference>
<keyword evidence="8" id="KW-1185">Reference proteome</keyword>
<evidence type="ECO:0000256" key="1">
    <source>
        <dbReference type="ARBA" id="ARBA00022908"/>
    </source>
</evidence>
<dbReference type="Pfam" id="PF00589">
    <property type="entry name" value="Phage_integrase"/>
    <property type="match status" value="1"/>
</dbReference>
<evidence type="ECO:0000256" key="4">
    <source>
        <dbReference type="PROSITE-ProRule" id="PRU01248"/>
    </source>
</evidence>
<name>L9VGJ6_HALJB</name>
<keyword evidence="1" id="KW-0229">DNA integration</keyword>
<dbReference type="InterPro" id="IPR013762">
    <property type="entry name" value="Integrase-like_cat_sf"/>
</dbReference>
<dbReference type="InterPro" id="IPR004107">
    <property type="entry name" value="Integrase_SAM-like_N"/>
</dbReference>
<dbReference type="PROSITE" id="PS51900">
    <property type="entry name" value="CB"/>
    <property type="match status" value="1"/>
</dbReference>
<keyword evidence="2 4" id="KW-0238">DNA-binding</keyword>
<protein>
    <submittedName>
        <fullName evidence="7">Site-specific integrase/recombinase</fullName>
    </submittedName>
</protein>
<dbReference type="RefSeq" id="WP_008417197.1">
    <property type="nucleotide sequence ID" value="NC_014297.1"/>
</dbReference>
<evidence type="ECO:0000256" key="3">
    <source>
        <dbReference type="ARBA" id="ARBA00023172"/>
    </source>
</evidence>
<dbReference type="Proteomes" id="UP000011645">
    <property type="component" value="Unassembled WGS sequence"/>
</dbReference>
<evidence type="ECO:0000313" key="8">
    <source>
        <dbReference type="Proteomes" id="UP000011645"/>
    </source>
</evidence>
<dbReference type="GO" id="GO:0003677">
    <property type="term" value="F:DNA binding"/>
    <property type="evidence" value="ECO:0007669"/>
    <property type="project" value="UniProtKB-UniRule"/>
</dbReference>
<feature type="domain" description="Core-binding (CB)" evidence="6">
    <location>
        <begin position="12"/>
        <end position="98"/>
    </location>
</feature>
<dbReference type="InterPro" id="IPR044068">
    <property type="entry name" value="CB"/>
</dbReference>
<dbReference type="Gene3D" id="1.10.443.10">
    <property type="entry name" value="Intergrase catalytic core"/>
    <property type="match status" value="1"/>
</dbReference>